<dbReference type="SMART" id="SM00422">
    <property type="entry name" value="HTH_MERR"/>
    <property type="match status" value="1"/>
</dbReference>
<accession>A0A6L4WXY8</accession>
<keyword evidence="6" id="KW-1185">Reference proteome</keyword>
<protein>
    <submittedName>
        <fullName evidence="3 4">Transcriptional regulator</fullName>
    </submittedName>
</protein>
<proteinExistence type="predicted"/>
<dbReference type="PROSITE" id="PS50937">
    <property type="entry name" value="HTH_MERR_2"/>
    <property type="match status" value="1"/>
</dbReference>
<organism evidence="3 6">
    <name type="scientific">Bifidobacterium ramosum</name>
    <dbReference type="NCBI Taxonomy" id="1798158"/>
    <lineage>
        <taxon>Bacteria</taxon>
        <taxon>Bacillati</taxon>
        <taxon>Actinomycetota</taxon>
        <taxon>Actinomycetes</taxon>
        <taxon>Bifidobacteriales</taxon>
        <taxon>Bifidobacteriaceae</taxon>
        <taxon>Bifidobacterium</taxon>
    </lineage>
</organism>
<dbReference type="InterPro" id="IPR000551">
    <property type="entry name" value="MerR-type_HTH_dom"/>
</dbReference>
<dbReference type="InterPro" id="IPR047057">
    <property type="entry name" value="MerR_fam"/>
</dbReference>
<evidence type="ECO:0000313" key="4">
    <source>
        <dbReference type="EMBL" id="NEG72456.1"/>
    </source>
</evidence>
<evidence type="ECO:0000313" key="6">
    <source>
        <dbReference type="Proteomes" id="UP000482084"/>
    </source>
</evidence>
<dbReference type="AlphaFoldDB" id="A0A6L4WXY8"/>
<comment type="caution">
    <text evidence="3">The sequence shown here is derived from an EMBL/GenBank/DDBJ whole genome shotgun (WGS) entry which is preliminary data.</text>
</comment>
<evidence type="ECO:0000313" key="3">
    <source>
        <dbReference type="EMBL" id="KAB8287037.1"/>
    </source>
</evidence>
<dbReference type="EMBL" id="WBSM01000012">
    <property type="protein sequence ID" value="KAB8287037.1"/>
    <property type="molecule type" value="Genomic_DNA"/>
</dbReference>
<evidence type="ECO:0000256" key="1">
    <source>
        <dbReference type="ARBA" id="ARBA00023125"/>
    </source>
</evidence>
<evidence type="ECO:0000313" key="5">
    <source>
        <dbReference type="Proteomes" id="UP000469943"/>
    </source>
</evidence>
<dbReference type="EMBL" id="WHZX01000009">
    <property type="protein sequence ID" value="NEG72456.1"/>
    <property type="molecule type" value="Genomic_DNA"/>
</dbReference>
<keyword evidence="1" id="KW-0238">DNA-binding</keyword>
<evidence type="ECO:0000259" key="2">
    <source>
        <dbReference type="PROSITE" id="PS50937"/>
    </source>
</evidence>
<reference evidence="4 5" key="1">
    <citation type="submission" date="2019-10" db="EMBL/GenBank/DDBJ databases">
        <title>Bifidobacterium from non-human primates.</title>
        <authorList>
            <person name="Modesto M."/>
        </authorList>
    </citation>
    <scope>NUCLEOTIDE SEQUENCE [LARGE SCALE GENOMIC DNA]</scope>
    <source>
        <strain evidence="4 5">TREM</strain>
    </source>
</reference>
<dbReference type="OrthoDB" id="9802039at2"/>
<gene>
    <name evidence="3" type="ORF">DSM100688_1988</name>
    <name evidence="4" type="ORF">GFD24_09640</name>
</gene>
<dbReference type="InterPro" id="IPR009061">
    <property type="entry name" value="DNA-bd_dom_put_sf"/>
</dbReference>
<dbReference type="PANTHER" id="PTHR30204">
    <property type="entry name" value="REDOX-CYCLING DRUG-SENSING TRANSCRIPTIONAL ACTIVATOR SOXR"/>
    <property type="match status" value="1"/>
</dbReference>
<sequence length="148" mass="17809">MTDRDRNDETYTIRQMADRFHMEPSTLRYYEDQGLLPNVGRTATGQRIYRREHVDRLGSICCFKDAGMTIDELKRFFTYEADEAGHIDEMMDLLEHRREAIEEQRRALDAAYDHVLRKLDFYGDVRTSIREHEPRPDWGVYARRRYVQ</sequence>
<name>A0A6L4WXY8_9BIFI</name>
<dbReference type="Proteomes" id="UP000482084">
    <property type="component" value="Unassembled WGS sequence"/>
</dbReference>
<dbReference type="CDD" id="cd01109">
    <property type="entry name" value="HTH_YyaN"/>
    <property type="match status" value="1"/>
</dbReference>
<dbReference type="GO" id="GO:0003700">
    <property type="term" value="F:DNA-binding transcription factor activity"/>
    <property type="evidence" value="ECO:0007669"/>
    <property type="project" value="InterPro"/>
</dbReference>
<dbReference type="Proteomes" id="UP000469943">
    <property type="component" value="Unassembled WGS sequence"/>
</dbReference>
<dbReference type="GO" id="GO:0003677">
    <property type="term" value="F:DNA binding"/>
    <property type="evidence" value="ECO:0007669"/>
    <property type="project" value="UniProtKB-KW"/>
</dbReference>
<feature type="domain" description="HTH merR-type" evidence="2">
    <location>
        <begin position="10"/>
        <end position="79"/>
    </location>
</feature>
<reference evidence="3 6" key="2">
    <citation type="submission" date="2019-10" db="EMBL/GenBank/DDBJ databases">
        <title>Characterization of the phylogenetic diversity of two novel species belonging to the genus Bifidobacterium: Bifidobacterium cebidarum sp. nov. and Bifidobacterium leontopitheci sp. nov.</title>
        <authorList>
            <person name="Lugli G.A."/>
            <person name="Duranti S."/>
            <person name="Milani C."/>
            <person name="Turroni F."/>
            <person name="Ventura M."/>
        </authorList>
    </citation>
    <scope>NUCLEOTIDE SEQUENCE [LARGE SCALE GENOMIC DNA]</scope>
    <source>
        <strain evidence="3 6">DSM 100688</strain>
    </source>
</reference>
<dbReference type="PANTHER" id="PTHR30204:SF82">
    <property type="entry name" value="TRANSCRIPTIONAL REGULATOR, MERR FAMILY"/>
    <property type="match status" value="1"/>
</dbReference>
<dbReference type="Pfam" id="PF13411">
    <property type="entry name" value="MerR_1"/>
    <property type="match status" value="1"/>
</dbReference>
<dbReference type="SUPFAM" id="SSF46955">
    <property type="entry name" value="Putative DNA-binding domain"/>
    <property type="match status" value="1"/>
</dbReference>
<dbReference type="Gene3D" id="1.10.1660.10">
    <property type="match status" value="1"/>
</dbReference>
<dbReference type="RefSeq" id="WP_152358991.1">
    <property type="nucleotide sequence ID" value="NZ_WBSM01000012.1"/>
</dbReference>